<dbReference type="Pfam" id="PF04945">
    <property type="entry name" value="YHS"/>
    <property type="match status" value="1"/>
</dbReference>
<evidence type="ECO:0000313" key="3">
    <source>
        <dbReference type="Proteomes" id="UP000287394"/>
    </source>
</evidence>
<dbReference type="OrthoDB" id="9809270at2"/>
<organism evidence="2 3">
    <name type="scientific">Capsulimonas corticalis</name>
    <dbReference type="NCBI Taxonomy" id="2219043"/>
    <lineage>
        <taxon>Bacteria</taxon>
        <taxon>Bacillati</taxon>
        <taxon>Armatimonadota</taxon>
        <taxon>Armatimonadia</taxon>
        <taxon>Capsulimonadales</taxon>
        <taxon>Capsulimonadaceae</taxon>
        <taxon>Capsulimonas</taxon>
    </lineage>
</organism>
<sequence>MIRPLIAVAATMLLASSAFAATPAKVVKKAAAPAALVCPVTGDKIASVGAAAGHSTYKGKTYYFCCAGCKPEFDKNPKKFVASAAVKKPMHAM</sequence>
<gene>
    <name evidence="2" type="ORF">CCAX7_58740</name>
</gene>
<dbReference type="SUPFAM" id="SSF47240">
    <property type="entry name" value="Ferritin-like"/>
    <property type="match status" value="1"/>
</dbReference>
<dbReference type="InterPro" id="IPR009078">
    <property type="entry name" value="Ferritin-like_SF"/>
</dbReference>
<keyword evidence="3" id="KW-1185">Reference proteome</keyword>
<feature type="domain" description="YHS" evidence="1">
    <location>
        <begin position="51"/>
        <end position="81"/>
    </location>
</feature>
<dbReference type="Gene3D" id="1.10.620.20">
    <property type="entry name" value="Ribonucleotide Reductase, subunit A"/>
    <property type="match status" value="1"/>
</dbReference>
<evidence type="ECO:0000259" key="1">
    <source>
        <dbReference type="Pfam" id="PF04945"/>
    </source>
</evidence>
<dbReference type="KEGG" id="ccot:CCAX7_58740"/>
<dbReference type="InterPro" id="IPR007029">
    <property type="entry name" value="YHS_dom"/>
</dbReference>
<dbReference type="InterPro" id="IPR012348">
    <property type="entry name" value="RNR-like"/>
</dbReference>
<reference evidence="2 3" key="1">
    <citation type="journal article" date="2019" name="Int. J. Syst. Evol. Microbiol.">
        <title>Capsulimonas corticalis gen. nov., sp. nov., an aerobic capsulated bacterium, of a novel bacterial order, Capsulimonadales ord. nov., of the class Armatimonadia of the phylum Armatimonadetes.</title>
        <authorList>
            <person name="Li J."/>
            <person name="Kudo C."/>
            <person name="Tonouchi A."/>
        </authorList>
    </citation>
    <scope>NUCLEOTIDE SEQUENCE [LARGE SCALE GENOMIC DNA]</scope>
    <source>
        <strain evidence="2 3">AX-7</strain>
    </source>
</reference>
<dbReference type="Proteomes" id="UP000287394">
    <property type="component" value="Chromosome"/>
</dbReference>
<accession>A0A402D018</accession>
<dbReference type="RefSeq" id="WP_119322846.1">
    <property type="nucleotide sequence ID" value="NZ_AP025739.1"/>
</dbReference>
<dbReference type="EMBL" id="AP025739">
    <property type="protein sequence ID" value="BDI33823.1"/>
    <property type="molecule type" value="Genomic_DNA"/>
</dbReference>
<evidence type="ECO:0000313" key="2">
    <source>
        <dbReference type="EMBL" id="BDI33823.1"/>
    </source>
</evidence>
<dbReference type="AlphaFoldDB" id="A0A402D018"/>
<name>A0A402D018_9BACT</name>
<protein>
    <recommendedName>
        <fullName evidence="1">YHS domain-containing protein</fullName>
    </recommendedName>
</protein>
<proteinExistence type="predicted"/>
<dbReference type="GO" id="GO:0016491">
    <property type="term" value="F:oxidoreductase activity"/>
    <property type="evidence" value="ECO:0007669"/>
    <property type="project" value="InterPro"/>
</dbReference>